<evidence type="ECO:0000313" key="2">
    <source>
        <dbReference type="Ensembl" id="ENSCPRP00005008095.1"/>
    </source>
</evidence>
<protein>
    <submittedName>
        <fullName evidence="2">Uncharacterized protein</fullName>
    </submittedName>
</protein>
<reference evidence="2" key="1">
    <citation type="submission" date="2025-08" db="UniProtKB">
        <authorList>
            <consortium name="Ensembl"/>
        </authorList>
    </citation>
    <scope>IDENTIFICATION</scope>
</reference>
<feature type="compositionally biased region" description="Basic and acidic residues" evidence="1">
    <location>
        <begin position="1"/>
        <end position="18"/>
    </location>
</feature>
<evidence type="ECO:0000313" key="3">
    <source>
        <dbReference type="Proteomes" id="UP000594220"/>
    </source>
</evidence>
<keyword evidence="3" id="KW-1185">Reference proteome</keyword>
<evidence type="ECO:0000256" key="1">
    <source>
        <dbReference type="SAM" id="MobiDB-lite"/>
    </source>
</evidence>
<accession>A0A7M4EF36</accession>
<dbReference type="Proteomes" id="UP000594220">
    <property type="component" value="Unplaced"/>
</dbReference>
<reference evidence="2" key="2">
    <citation type="submission" date="2025-09" db="UniProtKB">
        <authorList>
            <consortium name="Ensembl"/>
        </authorList>
    </citation>
    <scope>IDENTIFICATION</scope>
</reference>
<dbReference type="AlphaFoldDB" id="A0A7M4EF36"/>
<sequence>MEMRMGKSRIDTQRSDLQRRKRRMKWIQRDRRQKMGLQLESSLRIHAPSISLPSSPCLYCPFSLWLHTVSDEGGLKNGEHCSEMLRKPPTSLPWPAGCYAQEARNKE</sequence>
<proteinExistence type="predicted"/>
<name>A0A7M4EF36_CROPO</name>
<dbReference type="Ensembl" id="ENSCPRT00005009528.1">
    <property type="protein sequence ID" value="ENSCPRP00005008095.1"/>
    <property type="gene ID" value="ENSCPRG00005005775.1"/>
</dbReference>
<dbReference type="GeneTree" id="ENSGT00950000185787"/>
<feature type="region of interest" description="Disordered" evidence="1">
    <location>
        <begin position="1"/>
        <end position="23"/>
    </location>
</feature>
<organism evidence="2 3">
    <name type="scientific">Crocodylus porosus</name>
    <name type="common">Saltwater crocodile</name>
    <name type="synonym">Estuarine crocodile</name>
    <dbReference type="NCBI Taxonomy" id="8502"/>
    <lineage>
        <taxon>Eukaryota</taxon>
        <taxon>Metazoa</taxon>
        <taxon>Chordata</taxon>
        <taxon>Craniata</taxon>
        <taxon>Vertebrata</taxon>
        <taxon>Euteleostomi</taxon>
        <taxon>Archelosauria</taxon>
        <taxon>Archosauria</taxon>
        <taxon>Crocodylia</taxon>
        <taxon>Longirostres</taxon>
        <taxon>Crocodylidae</taxon>
        <taxon>Crocodylus</taxon>
    </lineage>
</organism>